<proteinExistence type="predicted"/>
<dbReference type="EMBL" id="CP136890">
    <property type="protein sequence ID" value="WOK93697.1"/>
    <property type="molecule type" value="Genomic_DNA"/>
</dbReference>
<evidence type="ECO:0000313" key="2">
    <source>
        <dbReference type="EMBL" id="WOK93697.1"/>
    </source>
</evidence>
<feature type="region of interest" description="Disordered" evidence="1">
    <location>
        <begin position="128"/>
        <end position="161"/>
    </location>
</feature>
<protein>
    <submittedName>
        <fullName evidence="2">Uncharacterized protein</fullName>
    </submittedName>
</protein>
<accession>A0AAQ3Q2Q1</accession>
<organism evidence="2 3">
    <name type="scientific">Canna indica</name>
    <name type="common">Indian-shot</name>
    <dbReference type="NCBI Taxonomy" id="4628"/>
    <lineage>
        <taxon>Eukaryota</taxon>
        <taxon>Viridiplantae</taxon>
        <taxon>Streptophyta</taxon>
        <taxon>Embryophyta</taxon>
        <taxon>Tracheophyta</taxon>
        <taxon>Spermatophyta</taxon>
        <taxon>Magnoliopsida</taxon>
        <taxon>Liliopsida</taxon>
        <taxon>Zingiberales</taxon>
        <taxon>Cannaceae</taxon>
        <taxon>Canna</taxon>
    </lineage>
</organism>
<sequence>MQLTEASFRPYNGDLVGFSKEWVNVRGSVWLRTTFDSRHKTKTMNTLSHDSGATLAKQLGAVVLNPHLAFKFPILETEVGMLHANQKEARWCYNEYLRQQLIKLEEELGVPPHSNRGGSLNIETIRSSNMTRVNDTHESSPRTEPIARHNSPLEITSAPKL</sequence>
<feature type="compositionally biased region" description="Basic and acidic residues" evidence="1">
    <location>
        <begin position="134"/>
        <end position="147"/>
    </location>
</feature>
<name>A0AAQ3Q2Q1_9LILI</name>
<dbReference type="AlphaFoldDB" id="A0AAQ3Q2Q1"/>
<gene>
    <name evidence="2" type="ORF">Cni_G02397</name>
</gene>
<reference evidence="2 3" key="1">
    <citation type="submission" date="2023-10" db="EMBL/GenBank/DDBJ databases">
        <title>Chromosome-scale genome assembly provides insights into flower coloration mechanisms of Canna indica.</title>
        <authorList>
            <person name="Li C."/>
        </authorList>
    </citation>
    <scope>NUCLEOTIDE SEQUENCE [LARGE SCALE GENOMIC DNA]</scope>
    <source>
        <tissue evidence="2">Flower</tissue>
    </source>
</reference>
<evidence type="ECO:0000313" key="3">
    <source>
        <dbReference type="Proteomes" id="UP001327560"/>
    </source>
</evidence>
<dbReference type="Proteomes" id="UP001327560">
    <property type="component" value="Chromosome 1"/>
</dbReference>
<keyword evidence="3" id="KW-1185">Reference proteome</keyword>
<evidence type="ECO:0000256" key="1">
    <source>
        <dbReference type="SAM" id="MobiDB-lite"/>
    </source>
</evidence>